<organism evidence="1 2">
    <name type="scientific">Dactylosporangium maewongense</name>
    <dbReference type="NCBI Taxonomy" id="634393"/>
    <lineage>
        <taxon>Bacteria</taxon>
        <taxon>Bacillati</taxon>
        <taxon>Actinomycetota</taxon>
        <taxon>Actinomycetes</taxon>
        <taxon>Micromonosporales</taxon>
        <taxon>Micromonosporaceae</taxon>
        <taxon>Dactylosporangium</taxon>
    </lineage>
</organism>
<reference evidence="1 2" key="1">
    <citation type="journal article" date="2019" name="Int. J. Syst. Evol. Microbiol.">
        <title>The Global Catalogue of Microorganisms (GCM) 10K type strain sequencing project: providing services to taxonomists for standard genome sequencing and annotation.</title>
        <authorList>
            <consortium name="The Broad Institute Genomics Platform"/>
            <consortium name="The Broad Institute Genome Sequencing Center for Infectious Disease"/>
            <person name="Wu L."/>
            <person name="Ma J."/>
        </authorList>
    </citation>
    <scope>NUCLEOTIDE SEQUENCE [LARGE SCALE GENOMIC DNA]</scope>
    <source>
        <strain evidence="1 2">JCM 15933</strain>
    </source>
</reference>
<accession>A0ABN2DHC7</accession>
<dbReference type="Proteomes" id="UP001501470">
    <property type="component" value="Unassembled WGS sequence"/>
</dbReference>
<sequence>MFRLLGLLPAAELDGEVGAAASRLPAAEVAPLLVRLTDANLLSTVRPGRYAMHDLLREFAAALAASAGPRCRPRRGRTS</sequence>
<dbReference type="EMBL" id="BAAAQD010000057">
    <property type="protein sequence ID" value="GAA1576144.1"/>
    <property type="molecule type" value="Genomic_DNA"/>
</dbReference>
<gene>
    <name evidence="1" type="ORF">GCM10009827_117500</name>
</gene>
<dbReference type="RefSeq" id="WP_344515507.1">
    <property type="nucleotide sequence ID" value="NZ_BAAAQD010000057.1"/>
</dbReference>
<name>A0ABN2DHC7_9ACTN</name>
<evidence type="ECO:0000313" key="1">
    <source>
        <dbReference type="EMBL" id="GAA1576144.1"/>
    </source>
</evidence>
<comment type="caution">
    <text evidence="1">The sequence shown here is derived from an EMBL/GenBank/DDBJ whole genome shotgun (WGS) entry which is preliminary data.</text>
</comment>
<protein>
    <submittedName>
        <fullName evidence="1">Uncharacterized protein</fullName>
    </submittedName>
</protein>
<evidence type="ECO:0000313" key="2">
    <source>
        <dbReference type="Proteomes" id="UP001501470"/>
    </source>
</evidence>
<keyword evidence="2" id="KW-1185">Reference proteome</keyword>
<proteinExistence type="predicted"/>